<evidence type="ECO:0000313" key="11">
    <source>
        <dbReference type="Proteomes" id="UP000000600"/>
    </source>
</evidence>
<dbReference type="PANTHER" id="PTHR42778:SF1">
    <property type="entry name" value="2-AMINOETHYLPHOSPHONATE--PYRUVATE TRANSAMINASE"/>
    <property type="match status" value="1"/>
</dbReference>
<dbReference type="InterPro" id="IPR024169">
    <property type="entry name" value="SP_NH2Trfase/AEP_transaminase"/>
</dbReference>
<dbReference type="PANTHER" id="PTHR42778">
    <property type="entry name" value="2-AMINOETHYLPHOSPHONATE--PYRUVATE TRANSAMINASE"/>
    <property type="match status" value="1"/>
</dbReference>
<dbReference type="eggNOG" id="KOG2862">
    <property type="taxonomic scope" value="Eukaryota"/>
</dbReference>
<evidence type="ECO:0000256" key="7">
    <source>
        <dbReference type="PIRSR" id="PIRSR000524-1"/>
    </source>
</evidence>
<dbReference type="Gene3D" id="3.40.640.10">
    <property type="entry name" value="Type I PLP-dependent aspartate aminotransferase-like (Major domain)"/>
    <property type="match status" value="1"/>
</dbReference>
<dbReference type="RefSeq" id="XP_001432097.1">
    <property type="nucleotide sequence ID" value="XM_001432060.1"/>
</dbReference>
<keyword evidence="11" id="KW-1185">Reference proteome</keyword>
<keyword evidence="2" id="KW-0032">Aminotransferase</keyword>
<evidence type="ECO:0000256" key="1">
    <source>
        <dbReference type="ARBA" id="ARBA00001933"/>
    </source>
</evidence>
<dbReference type="InterPro" id="IPR012703">
    <property type="entry name" value="NH2EtPonate_pyrv_transaminase"/>
</dbReference>
<evidence type="ECO:0000256" key="4">
    <source>
        <dbReference type="ARBA" id="ARBA00022898"/>
    </source>
</evidence>
<dbReference type="KEGG" id="ptm:GSPATT00034177001"/>
<evidence type="ECO:0000256" key="8">
    <source>
        <dbReference type="PIRSR" id="PIRSR000524-50"/>
    </source>
</evidence>
<dbReference type="GO" id="GO:0047304">
    <property type="term" value="F:2-aminoethylphosphonate-pyruvate transaminase activity"/>
    <property type="evidence" value="ECO:0007669"/>
    <property type="project" value="UniProtKB-EC"/>
</dbReference>
<dbReference type="HOGENOM" id="CLU_027686_3_1_1"/>
<dbReference type="Proteomes" id="UP000000600">
    <property type="component" value="Unassembled WGS sequence"/>
</dbReference>
<sequence length="387" mass="44318">MQILFTPGPLLTTKTVKEAALVDMGSRDPKFVQIIQNIRSTLLKLSNVEEKDYTAVILQGSGTYAIEATFHTVLKRETDKVLVVSNGAYGERQAKILTAINKKFVKLTYDENQKCVVEDIIKAIEEDPTITHLSMVHSETTSGIINDIDFVHRLSRRVVFILDAVSSFGAYEIPVSKLNIDFLISTSNKNIQGLPGFAFVIANKSILTQCKGNAASLVLDLYDQEEYMLKTQQFRFTPPTHVLRCFECALKEFEEEGSIKGRQKRYTELQQYLSQQMQSLGFKLFVDPKDQGCIITTFLFPKDPNFNFNQFYDYLAAKNLIIYPGKMTKAETFRVGSIGALTMENMHQLIESHQSIYCRNKFISLMRNKKSFILLNFYYYNYTNYQK</sequence>
<dbReference type="SUPFAM" id="SSF53383">
    <property type="entry name" value="PLP-dependent transferases"/>
    <property type="match status" value="1"/>
</dbReference>
<dbReference type="GeneID" id="5017882"/>
<evidence type="ECO:0000256" key="2">
    <source>
        <dbReference type="ARBA" id="ARBA00022576"/>
    </source>
</evidence>
<evidence type="ECO:0000256" key="5">
    <source>
        <dbReference type="ARBA" id="ARBA00023317"/>
    </source>
</evidence>
<feature type="modified residue" description="N6-(pyridoxal phosphate)lysine" evidence="8">
    <location>
        <position position="189"/>
    </location>
</feature>
<evidence type="ECO:0000259" key="9">
    <source>
        <dbReference type="Pfam" id="PF00266"/>
    </source>
</evidence>
<dbReference type="HAMAP" id="MF_01376">
    <property type="entry name" value="PhnW_aminotrans_5"/>
    <property type="match status" value="1"/>
</dbReference>
<keyword evidence="3" id="KW-0808">Transferase</keyword>
<evidence type="ECO:0000313" key="10">
    <source>
        <dbReference type="EMBL" id="CAK64700.1"/>
    </source>
</evidence>
<dbReference type="InterPro" id="IPR000192">
    <property type="entry name" value="Aminotrans_V_dom"/>
</dbReference>
<comment type="cofactor">
    <cofactor evidence="1 8">
        <name>pyridoxal 5'-phosphate</name>
        <dbReference type="ChEBI" id="CHEBI:597326"/>
    </cofactor>
</comment>
<dbReference type="Pfam" id="PF00266">
    <property type="entry name" value="Aminotran_5"/>
    <property type="match status" value="1"/>
</dbReference>
<gene>
    <name evidence="10" type="ORF">GSPATT00034177001</name>
</gene>
<protein>
    <recommendedName>
        <fullName evidence="9">Aminotransferase class V domain-containing protein</fullName>
    </recommendedName>
</protein>
<feature type="domain" description="Aminotransferase class V" evidence="9">
    <location>
        <begin position="26"/>
        <end position="325"/>
    </location>
</feature>
<proteinExistence type="inferred from homology"/>
<dbReference type="InterPro" id="IPR015424">
    <property type="entry name" value="PyrdxlP-dep_Trfase"/>
</dbReference>
<evidence type="ECO:0000256" key="3">
    <source>
        <dbReference type="ARBA" id="ARBA00022679"/>
    </source>
</evidence>
<dbReference type="NCBIfam" id="NF010006">
    <property type="entry name" value="PRK13479.1"/>
    <property type="match status" value="1"/>
</dbReference>
<dbReference type="STRING" id="5888.A0C1N3"/>
<evidence type="ECO:0000256" key="6">
    <source>
        <dbReference type="ARBA" id="ARBA00049460"/>
    </source>
</evidence>
<comment type="catalytic activity">
    <reaction evidence="6">
        <text>(2-aminoethyl)phosphonate + pyruvate = phosphonoacetaldehyde + L-alanine</text>
        <dbReference type="Rhea" id="RHEA:17021"/>
        <dbReference type="ChEBI" id="CHEBI:15361"/>
        <dbReference type="ChEBI" id="CHEBI:57418"/>
        <dbReference type="ChEBI" id="CHEBI:57972"/>
        <dbReference type="ChEBI" id="CHEBI:58383"/>
        <dbReference type="EC" id="2.6.1.37"/>
    </reaction>
</comment>
<dbReference type="EMBL" id="CT868033">
    <property type="protein sequence ID" value="CAK64700.1"/>
    <property type="molecule type" value="Genomic_DNA"/>
</dbReference>
<dbReference type="InParanoid" id="A0C1N3"/>
<organism evidence="10 11">
    <name type="scientific">Paramecium tetraurelia</name>
    <dbReference type="NCBI Taxonomy" id="5888"/>
    <lineage>
        <taxon>Eukaryota</taxon>
        <taxon>Sar</taxon>
        <taxon>Alveolata</taxon>
        <taxon>Ciliophora</taxon>
        <taxon>Intramacronucleata</taxon>
        <taxon>Oligohymenophorea</taxon>
        <taxon>Peniculida</taxon>
        <taxon>Parameciidae</taxon>
        <taxon>Paramecium</taxon>
    </lineage>
</organism>
<name>A0C1N3_PARTE</name>
<dbReference type="InterPro" id="IPR015422">
    <property type="entry name" value="PyrdxlP-dep_Trfase_small"/>
</dbReference>
<dbReference type="GO" id="GO:0019700">
    <property type="term" value="P:organic phosphonate catabolic process"/>
    <property type="evidence" value="ECO:0007669"/>
    <property type="project" value="InterPro"/>
</dbReference>
<dbReference type="OMA" id="MLVPTNG"/>
<keyword evidence="5" id="KW-0670">Pyruvate</keyword>
<keyword evidence="4 8" id="KW-0663">Pyridoxal phosphate</keyword>
<dbReference type="NCBIfam" id="TIGR02326">
    <property type="entry name" value="transamin_PhnW"/>
    <property type="match status" value="1"/>
</dbReference>
<dbReference type="NCBIfam" id="TIGR03301">
    <property type="entry name" value="PhnW-AepZ"/>
    <property type="match status" value="1"/>
</dbReference>
<feature type="binding site" evidence="7">
    <location>
        <position position="334"/>
    </location>
    <ligand>
        <name>substrate</name>
    </ligand>
</feature>
<accession>A0C1N3</accession>
<dbReference type="Gene3D" id="3.90.1150.10">
    <property type="entry name" value="Aspartate Aminotransferase, domain 1"/>
    <property type="match status" value="1"/>
</dbReference>
<reference evidence="10 11" key="1">
    <citation type="journal article" date="2006" name="Nature">
        <title>Global trends of whole-genome duplications revealed by the ciliate Paramecium tetraurelia.</title>
        <authorList>
            <consortium name="Genoscope"/>
            <person name="Aury J.-M."/>
            <person name="Jaillon O."/>
            <person name="Duret L."/>
            <person name="Noel B."/>
            <person name="Jubin C."/>
            <person name="Porcel B.M."/>
            <person name="Segurens B."/>
            <person name="Daubin V."/>
            <person name="Anthouard V."/>
            <person name="Aiach N."/>
            <person name="Arnaiz O."/>
            <person name="Billaut A."/>
            <person name="Beisson J."/>
            <person name="Blanc I."/>
            <person name="Bouhouche K."/>
            <person name="Camara F."/>
            <person name="Duharcourt S."/>
            <person name="Guigo R."/>
            <person name="Gogendeau D."/>
            <person name="Katinka M."/>
            <person name="Keller A.-M."/>
            <person name="Kissmehl R."/>
            <person name="Klotz C."/>
            <person name="Koll F."/>
            <person name="Le Moue A."/>
            <person name="Lepere C."/>
            <person name="Malinsky S."/>
            <person name="Nowacki M."/>
            <person name="Nowak J.K."/>
            <person name="Plattner H."/>
            <person name="Poulain J."/>
            <person name="Ruiz F."/>
            <person name="Serrano V."/>
            <person name="Zagulski M."/>
            <person name="Dessen P."/>
            <person name="Betermier M."/>
            <person name="Weissenbach J."/>
            <person name="Scarpelli C."/>
            <person name="Schachter V."/>
            <person name="Sperling L."/>
            <person name="Meyer E."/>
            <person name="Cohen J."/>
            <person name="Wincker P."/>
        </authorList>
    </citation>
    <scope>NUCLEOTIDE SEQUENCE [LARGE SCALE GENOMIC DNA]</scope>
    <source>
        <strain evidence="10 11">Stock d4-2</strain>
    </source>
</reference>
<dbReference type="InterPro" id="IPR015421">
    <property type="entry name" value="PyrdxlP-dep_Trfase_major"/>
</dbReference>
<dbReference type="PIRSF" id="PIRSF000524">
    <property type="entry name" value="SPT"/>
    <property type="match status" value="1"/>
</dbReference>
<dbReference type="OrthoDB" id="7403325at2759"/>
<dbReference type="AlphaFoldDB" id="A0C1N3"/>